<evidence type="ECO:0000313" key="4">
    <source>
        <dbReference type="Proteomes" id="UP000298642"/>
    </source>
</evidence>
<evidence type="ECO:0000313" key="3">
    <source>
        <dbReference type="EMBL" id="QCI60146.1"/>
    </source>
</evidence>
<dbReference type="SUPFAM" id="SSF51182">
    <property type="entry name" value="RmlC-like cupins"/>
    <property type="match status" value="1"/>
</dbReference>
<dbReference type="Pfam" id="PF07883">
    <property type="entry name" value="Cupin_2"/>
    <property type="match status" value="1"/>
</dbReference>
<accession>A0A4D7AWE6</accession>
<dbReference type="EMBL" id="CP034413">
    <property type="protein sequence ID" value="QCI60146.1"/>
    <property type="molecule type" value="Genomic_DNA"/>
</dbReference>
<evidence type="ECO:0000256" key="1">
    <source>
        <dbReference type="ARBA" id="ARBA00022723"/>
    </source>
</evidence>
<dbReference type="PANTHER" id="PTHR35848">
    <property type="entry name" value="OXALATE-BINDING PROTEIN"/>
    <property type="match status" value="1"/>
</dbReference>
<sequence length="123" mass="13827">MSEYSGNIRDLPVVTGGHFIENSTKKIVFGPDGRFWNDYVMRLFTLEPEAESSVHSHPWPHWFLCIQGEGYFLIDKERVPLEFGTWVHVPGGVRHNFGNTGKGQLMALCIVPPEGDVNPLNGC</sequence>
<organism evidence="3 4">
    <name type="scientific">Dysosmobacter welbionis</name>
    <dbReference type="NCBI Taxonomy" id="2093857"/>
    <lineage>
        <taxon>Bacteria</taxon>
        <taxon>Bacillati</taxon>
        <taxon>Bacillota</taxon>
        <taxon>Clostridia</taxon>
        <taxon>Eubacteriales</taxon>
        <taxon>Oscillospiraceae</taxon>
        <taxon>Dysosmobacter</taxon>
    </lineage>
</organism>
<dbReference type="InterPro" id="IPR051610">
    <property type="entry name" value="GPI/OXD"/>
</dbReference>
<dbReference type="Proteomes" id="UP000298642">
    <property type="component" value="Chromosome"/>
</dbReference>
<dbReference type="InterPro" id="IPR011051">
    <property type="entry name" value="RmlC_Cupin_sf"/>
</dbReference>
<dbReference type="GeneID" id="89521674"/>
<evidence type="ECO:0000259" key="2">
    <source>
        <dbReference type="Pfam" id="PF07883"/>
    </source>
</evidence>
<name>A0A4D7AWE6_9FIRM</name>
<keyword evidence="1" id="KW-0479">Metal-binding</keyword>
<reference evidence="4" key="1">
    <citation type="submission" date="2018-12" db="EMBL/GenBank/DDBJ databases">
        <title>Dusodibacter welbiota gen. nov., sp. nov., isolated from human faeces and emended description of the Oscillibacter genus.</title>
        <authorList>
            <person name="Le Roy T."/>
            <person name="Van der Smissen P."/>
            <person name="Delzenne N."/>
            <person name="Muccioli G."/>
            <person name="Collet J.F."/>
            <person name="Cani P.D."/>
        </authorList>
    </citation>
    <scope>NUCLEOTIDE SEQUENCE [LARGE SCALE GENOMIC DNA]</scope>
    <source>
        <strain evidence="4">J115</strain>
    </source>
</reference>
<dbReference type="PANTHER" id="PTHR35848:SF6">
    <property type="entry name" value="CUPIN TYPE-2 DOMAIN-CONTAINING PROTEIN"/>
    <property type="match status" value="1"/>
</dbReference>
<keyword evidence="4" id="KW-1185">Reference proteome</keyword>
<dbReference type="InterPro" id="IPR013096">
    <property type="entry name" value="Cupin_2"/>
</dbReference>
<proteinExistence type="predicted"/>
<dbReference type="KEGG" id="obj:EIO64_13770"/>
<dbReference type="GO" id="GO:0046872">
    <property type="term" value="F:metal ion binding"/>
    <property type="evidence" value="ECO:0007669"/>
    <property type="project" value="UniProtKB-KW"/>
</dbReference>
<dbReference type="Gene3D" id="2.60.120.10">
    <property type="entry name" value="Jelly Rolls"/>
    <property type="match status" value="1"/>
</dbReference>
<dbReference type="InterPro" id="IPR014710">
    <property type="entry name" value="RmlC-like_jellyroll"/>
</dbReference>
<protein>
    <submittedName>
        <fullName evidence="3">Cupin domain-containing protein</fullName>
    </submittedName>
</protein>
<dbReference type="AlphaFoldDB" id="A0A4D7AWE6"/>
<feature type="domain" description="Cupin type-2" evidence="2">
    <location>
        <begin position="43"/>
        <end position="111"/>
    </location>
</feature>
<gene>
    <name evidence="3" type="ORF">EIO64_13770</name>
</gene>
<dbReference type="RefSeq" id="WP_021748532.1">
    <property type="nucleotide sequence ID" value="NZ_CAUWCU010000001.1"/>
</dbReference>